<dbReference type="PANTHER" id="PTHR14187">
    <property type="entry name" value="ALPHA KINASE/ELONGATION FACTOR 2 KINASE"/>
    <property type="match status" value="1"/>
</dbReference>
<keyword evidence="1" id="KW-0547">Nucleotide-binding</keyword>
<dbReference type="CDD" id="cd10170">
    <property type="entry name" value="ASKHA_NBD_HSP70"/>
    <property type="match status" value="1"/>
</dbReference>
<dbReference type="Gene3D" id="3.90.640.10">
    <property type="entry name" value="Actin, Chain A, domain 4"/>
    <property type="match status" value="1"/>
</dbReference>
<keyword evidence="2" id="KW-0067">ATP-binding</keyword>
<sequence length="599" mass="67676">MASTACPVKLIVGLDYGTTYSGLGFALSTAADFKDIITWTKYPGAFSHSAEHSVKAPTRIAFAEENPDLNCNVWGYQVEPGMRSCSLTKLLLDKSALLSDFDDCSVYDASTNDLMRLPEGKSAKEVATEYLRQMYNMFEKSKKELFGSMNLDELPVEFWLTVPASWSEKAKLLTKAAAMEAGFGNRVIDRVMLISEPEAAAQYTLKSSFHHLETFVQKNTGVMVCDCGGGTVDITTYEIEQVQPLLKLREIAVGIAGKCGATYVDRNFFKLMADRFGEAFTDLDPEQIGPGSTFMNQFEQRKKDFSYGNISRRAHRIPLFMPALKYTSRTETFYEKRSSSILLTHGDLMDIFRPVVKRILLLIEDQVYRTKEKGETPIGTIVLVGGFASSPYLRESIQDWCDENEMRLTTPMSGAWSAIVCGAVLRGLEGSIVREKKCRRHYGTELGQRYIPAQHENYDRSKRRVYIHAFYNHEYLDGFLHWQISKGEKIDKDTEINVNIYASVKRTQTHSREVKLYSCNLDTAPESIESPRVELVGKLIYNLTEEHISRGKKKIHGSVTCYRIPLVVNVRLNDEAGHLVYRVLQDGEEIGKANILLDD</sequence>
<protein>
    <submittedName>
        <fullName evidence="3">Hsp70-like protein</fullName>
    </submittedName>
</protein>
<evidence type="ECO:0000313" key="4">
    <source>
        <dbReference type="Proteomes" id="UP000002762"/>
    </source>
</evidence>
<dbReference type="Proteomes" id="UP000002762">
    <property type="component" value="Unassembled WGS sequence"/>
</dbReference>
<dbReference type="STRING" id="655819.J4UV24"/>
<organism evidence="3 4">
    <name type="scientific">Beauveria bassiana (strain ARSEF 2860)</name>
    <name type="common">White muscardine disease fungus</name>
    <name type="synonym">Tritirachium shiotae</name>
    <dbReference type="NCBI Taxonomy" id="655819"/>
    <lineage>
        <taxon>Eukaryota</taxon>
        <taxon>Fungi</taxon>
        <taxon>Dikarya</taxon>
        <taxon>Ascomycota</taxon>
        <taxon>Pezizomycotina</taxon>
        <taxon>Sordariomycetes</taxon>
        <taxon>Hypocreomycetidae</taxon>
        <taxon>Hypocreales</taxon>
        <taxon>Cordycipitaceae</taxon>
        <taxon>Beauveria</taxon>
    </lineage>
</organism>
<dbReference type="Pfam" id="PF00012">
    <property type="entry name" value="HSP70"/>
    <property type="match status" value="1"/>
</dbReference>
<dbReference type="HOGENOM" id="CLU_009958_6_5_1"/>
<dbReference type="GO" id="GO:0140662">
    <property type="term" value="F:ATP-dependent protein folding chaperone"/>
    <property type="evidence" value="ECO:0007669"/>
    <property type="project" value="InterPro"/>
</dbReference>
<proteinExistence type="predicted"/>
<dbReference type="SUPFAM" id="SSF53067">
    <property type="entry name" value="Actin-like ATPase domain"/>
    <property type="match status" value="2"/>
</dbReference>
<dbReference type="PANTHER" id="PTHR14187:SF81">
    <property type="entry name" value="HSP70 FAMILY PROTEIN (AFU_ORTHOLOGUE AFUA_4G14040)"/>
    <property type="match status" value="1"/>
</dbReference>
<dbReference type="InterPro" id="IPR043129">
    <property type="entry name" value="ATPase_NBD"/>
</dbReference>
<dbReference type="Gene3D" id="3.30.420.40">
    <property type="match status" value="2"/>
</dbReference>
<dbReference type="InParanoid" id="J4UV24"/>
<dbReference type="GeneID" id="19883808"/>
<evidence type="ECO:0000256" key="2">
    <source>
        <dbReference type="ARBA" id="ARBA00022840"/>
    </source>
</evidence>
<gene>
    <name evidence="3" type="ORF">BBA_00796</name>
</gene>
<accession>J4UV24</accession>
<dbReference type="PRINTS" id="PR00301">
    <property type="entry name" value="HEATSHOCK70"/>
</dbReference>
<reference evidence="3 4" key="1">
    <citation type="journal article" date="2012" name="Sci. Rep.">
        <title>Genomic perspectives on the evolution of fungal entomopathogenicity in Beauveria bassiana.</title>
        <authorList>
            <person name="Xiao G."/>
            <person name="Ying S.H."/>
            <person name="Zheng P."/>
            <person name="Wang Z.L."/>
            <person name="Zhang S."/>
            <person name="Xie X.Q."/>
            <person name="Shang Y."/>
            <person name="St Leger R.J."/>
            <person name="Zhao G.P."/>
            <person name="Wang C."/>
            <person name="Feng M.G."/>
        </authorList>
    </citation>
    <scope>NUCLEOTIDE SEQUENCE [LARGE SCALE GENOMIC DNA]</scope>
    <source>
        <strain evidence="3 4">ARSEF 2860</strain>
    </source>
</reference>
<dbReference type="OrthoDB" id="4867711at2759"/>
<dbReference type="EMBL" id="JH725151">
    <property type="protein sequence ID" value="EJP69927.1"/>
    <property type="molecule type" value="Genomic_DNA"/>
</dbReference>
<dbReference type="AlphaFoldDB" id="J4UV24"/>
<dbReference type="RefSeq" id="XP_008594115.1">
    <property type="nucleotide sequence ID" value="XM_008595893.1"/>
</dbReference>
<dbReference type="InterPro" id="IPR013126">
    <property type="entry name" value="Hsp_70_fam"/>
</dbReference>
<dbReference type="GO" id="GO:0005524">
    <property type="term" value="F:ATP binding"/>
    <property type="evidence" value="ECO:0007669"/>
    <property type="project" value="UniProtKB-KW"/>
</dbReference>
<evidence type="ECO:0000256" key="1">
    <source>
        <dbReference type="ARBA" id="ARBA00022741"/>
    </source>
</evidence>
<name>J4UV24_BEAB2</name>
<keyword evidence="4" id="KW-1185">Reference proteome</keyword>
<evidence type="ECO:0000313" key="3">
    <source>
        <dbReference type="EMBL" id="EJP69927.1"/>
    </source>
</evidence>